<dbReference type="PROSITE" id="PS51194">
    <property type="entry name" value="HELICASE_CTER"/>
    <property type="match status" value="1"/>
</dbReference>
<dbReference type="InterPro" id="IPR001650">
    <property type="entry name" value="Helicase_C-like"/>
</dbReference>
<keyword evidence="1 6" id="KW-0547">Nucleotide-binding</keyword>
<dbReference type="EC" id="3.6.4.13" evidence="6"/>
<dbReference type="CDD" id="cd00268">
    <property type="entry name" value="DEADc"/>
    <property type="match status" value="1"/>
</dbReference>
<comment type="catalytic activity">
    <reaction evidence="6">
        <text>ATP + H2O = ADP + phosphate + H(+)</text>
        <dbReference type="Rhea" id="RHEA:13065"/>
        <dbReference type="ChEBI" id="CHEBI:15377"/>
        <dbReference type="ChEBI" id="CHEBI:15378"/>
        <dbReference type="ChEBI" id="CHEBI:30616"/>
        <dbReference type="ChEBI" id="CHEBI:43474"/>
        <dbReference type="ChEBI" id="CHEBI:456216"/>
        <dbReference type="EC" id="3.6.4.13"/>
    </reaction>
</comment>
<gene>
    <name evidence="9" type="ORF">PPROV_001082900</name>
</gene>
<dbReference type="Pfam" id="PF00271">
    <property type="entry name" value="Helicase_C"/>
    <property type="match status" value="1"/>
</dbReference>
<dbReference type="EMBL" id="BNJQ01000038">
    <property type="protein sequence ID" value="GHP12102.1"/>
    <property type="molecule type" value="Genomic_DNA"/>
</dbReference>
<organism evidence="9 10">
    <name type="scientific">Pycnococcus provasolii</name>
    <dbReference type="NCBI Taxonomy" id="41880"/>
    <lineage>
        <taxon>Eukaryota</taxon>
        <taxon>Viridiplantae</taxon>
        <taxon>Chlorophyta</taxon>
        <taxon>Pseudoscourfieldiophyceae</taxon>
        <taxon>Pseudoscourfieldiales</taxon>
        <taxon>Pycnococcaceae</taxon>
        <taxon>Pycnococcus</taxon>
    </lineage>
</organism>
<evidence type="ECO:0000313" key="9">
    <source>
        <dbReference type="EMBL" id="GHP12102.1"/>
    </source>
</evidence>
<dbReference type="AlphaFoldDB" id="A0A830HXX4"/>
<feature type="domain" description="Helicase ATP-binding" evidence="7">
    <location>
        <begin position="70"/>
        <end position="240"/>
    </location>
</feature>
<dbReference type="InterPro" id="IPR044742">
    <property type="entry name" value="DEAD/DEAH_RhlB"/>
</dbReference>
<accession>A0A830HXX4</accession>
<dbReference type="InterPro" id="IPR011545">
    <property type="entry name" value="DEAD/DEAH_box_helicase_dom"/>
</dbReference>
<dbReference type="GO" id="GO:0016787">
    <property type="term" value="F:hydrolase activity"/>
    <property type="evidence" value="ECO:0007669"/>
    <property type="project" value="UniProtKB-KW"/>
</dbReference>
<evidence type="ECO:0000313" key="10">
    <source>
        <dbReference type="Proteomes" id="UP000660262"/>
    </source>
</evidence>
<dbReference type="Pfam" id="PF00270">
    <property type="entry name" value="DEAD"/>
    <property type="match status" value="1"/>
</dbReference>
<comment type="similarity">
    <text evidence="6">Belongs to the DEAD box helicase family.</text>
</comment>
<evidence type="ECO:0000259" key="8">
    <source>
        <dbReference type="PROSITE" id="PS51194"/>
    </source>
</evidence>
<sequence length="456" mass="48224">MSDLLQHAAVPLPPRAPSLAWMRAPIVVSSSSGSVPSPPVPSHLSSRLSSSLGVTSLFPIQVALWNLLAGGEDIARNDVAISAPTGSGKTIAFALPLVARCLRRRIRRTRLLVVTPTRELASQIHRVIQALGANVVLVAGSADVATEARELAQFPDAAVATPGRLVEHIRSKHMHMDALEAVVVDEVDRLLKQHYHGWAGVLNAAIDATGKQVLRVAASATVTKNPARLLTLGLRSPVLLAAREGGGGDDETAQQLDGEQHDNAAEPDYRHQLPARLVQARVVVPNAEQKSDALVNLLRQLRGGALKDKLPPAMPDSGVLVFCASNAGATALATKLRADASLDVTEYSTRGNRKSRAEALAHVAGAGDGDGDGDGERRTRVLVCTDALTRGIDIPVNLVVSYDAPLNARAHVHRVGRTARGGNAGAAVTLLYRKQVRHFKAKIAAKLGGEISKIRL</sequence>
<keyword evidence="2 6" id="KW-0378">Hydrolase</keyword>
<name>A0A830HXX4_9CHLO</name>
<dbReference type="SMART" id="SM00487">
    <property type="entry name" value="DEXDc"/>
    <property type="match status" value="1"/>
</dbReference>
<dbReference type="GO" id="GO:0005524">
    <property type="term" value="F:ATP binding"/>
    <property type="evidence" value="ECO:0007669"/>
    <property type="project" value="UniProtKB-UniRule"/>
</dbReference>
<dbReference type="PANTHER" id="PTHR24031">
    <property type="entry name" value="RNA HELICASE"/>
    <property type="match status" value="1"/>
</dbReference>
<evidence type="ECO:0000256" key="1">
    <source>
        <dbReference type="ARBA" id="ARBA00022741"/>
    </source>
</evidence>
<evidence type="ECO:0000256" key="5">
    <source>
        <dbReference type="ARBA" id="ARBA00022884"/>
    </source>
</evidence>
<dbReference type="CDD" id="cd18787">
    <property type="entry name" value="SF2_C_DEAD"/>
    <property type="match status" value="1"/>
</dbReference>
<protein>
    <recommendedName>
        <fullName evidence="6">ATP-dependent RNA helicase</fullName>
        <ecNumber evidence="6">3.6.4.13</ecNumber>
    </recommendedName>
</protein>
<comment type="function">
    <text evidence="6">RNA helicase.</text>
</comment>
<dbReference type="Gene3D" id="3.40.50.300">
    <property type="entry name" value="P-loop containing nucleotide triphosphate hydrolases"/>
    <property type="match status" value="2"/>
</dbReference>
<dbReference type="Proteomes" id="UP000660262">
    <property type="component" value="Unassembled WGS sequence"/>
</dbReference>
<keyword evidence="10" id="KW-1185">Reference proteome</keyword>
<keyword evidence="3 6" id="KW-0347">Helicase</keyword>
<reference evidence="9" key="1">
    <citation type="submission" date="2020-10" db="EMBL/GenBank/DDBJ databases">
        <title>Unveiling of a novel bifunctional photoreceptor, Dualchrome1, isolated from a cosmopolitan green alga.</title>
        <authorList>
            <person name="Suzuki S."/>
            <person name="Kawachi M."/>
        </authorList>
    </citation>
    <scope>NUCLEOTIDE SEQUENCE</scope>
    <source>
        <strain evidence="9">NIES 2893</strain>
    </source>
</reference>
<proteinExistence type="inferred from homology"/>
<evidence type="ECO:0000256" key="6">
    <source>
        <dbReference type="RuleBase" id="RU365068"/>
    </source>
</evidence>
<keyword evidence="4 6" id="KW-0067">ATP-binding</keyword>
<dbReference type="OrthoDB" id="3370at2759"/>
<dbReference type="InterPro" id="IPR027417">
    <property type="entry name" value="P-loop_NTPase"/>
</dbReference>
<dbReference type="PROSITE" id="PS51192">
    <property type="entry name" value="HELICASE_ATP_BIND_1"/>
    <property type="match status" value="1"/>
</dbReference>
<dbReference type="GO" id="GO:0003724">
    <property type="term" value="F:RNA helicase activity"/>
    <property type="evidence" value="ECO:0007669"/>
    <property type="project" value="UniProtKB-EC"/>
</dbReference>
<comment type="domain">
    <text evidence="6">The Q motif is unique to and characteristic of the DEAD box family of RNA helicases and controls ATP binding and hydrolysis.</text>
</comment>
<feature type="domain" description="Helicase C-terminal" evidence="8">
    <location>
        <begin position="305"/>
        <end position="456"/>
    </location>
</feature>
<dbReference type="SMART" id="SM00490">
    <property type="entry name" value="HELICc"/>
    <property type="match status" value="1"/>
</dbReference>
<evidence type="ECO:0000259" key="7">
    <source>
        <dbReference type="PROSITE" id="PS51192"/>
    </source>
</evidence>
<comment type="caution">
    <text evidence="9">The sequence shown here is derived from an EMBL/GenBank/DDBJ whole genome shotgun (WGS) entry which is preliminary data.</text>
</comment>
<evidence type="ECO:0000256" key="2">
    <source>
        <dbReference type="ARBA" id="ARBA00022801"/>
    </source>
</evidence>
<evidence type="ECO:0000256" key="3">
    <source>
        <dbReference type="ARBA" id="ARBA00022806"/>
    </source>
</evidence>
<dbReference type="InterPro" id="IPR014001">
    <property type="entry name" value="Helicase_ATP-bd"/>
</dbReference>
<dbReference type="GO" id="GO:0003723">
    <property type="term" value="F:RNA binding"/>
    <property type="evidence" value="ECO:0007669"/>
    <property type="project" value="UniProtKB-UniRule"/>
</dbReference>
<dbReference type="SUPFAM" id="SSF52540">
    <property type="entry name" value="P-loop containing nucleoside triphosphate hydrolases"/>
    <property type="match status" value="1"/>
</dbReference>
<keyword evidence="5 6" id="KW-0694">RNA-binding</keyword>
<evidence type="ECO:0000256" key="4">
    <source>
        <dbReference type="ARBA" id="ARBA00022840"/>
    </source>
</evidence>